<organism evidence="9 10">
    <name type="scientific">Clostridium fermenticellae</name>
    <dbReference type="NCBI Taxonomy" id="2068654"/>
    <lineage>
        <taxon>Bacteria</taxon>
        <taxon>Bacillati</taxon>
        <taxon>Bacillota</taxon>
        <taxon>Clostridia</taxon>
        <taxon>Eubacteriales</taxon>
        <taxon>Clostridiaceae</taxon>
        <taxon>Clostridium</taxon>
    </lineage>
</organism>
<keyword evidence="6 8" id="KW-0472">Membrane</keyword>
<feature type="transmembrane region" description="Helical" evidence="8">
    <location>
        <begin position="38"/>
        <end position="60"/>
    </location>
</feature>
<dbReference type="PANTHER" id="PTHR35529:SF1">
    <property type="entry name" value="MANGANESE EFFLUX PUMP MNTP-RELATED"/>
    <property type="match status" value="1"/>
</dbReference>
<evidence type="ECO:0000256" key="2">
    <source>
        <dbReference type="ARBA" id="ARBA00022475"/>
    </source>
</evidence>
<dbReference type="InterPro" id="IPR022929">
    <property type="entry name" value="Put_MntP"/>
</dbReference>
<dbReference type="Pfam" id="PF02659">
    <property type="entry name" value="Mntp"/>
    <property type="match status" value="1"/>
</dbReference>
<accession>A0A386H6C8</accession>
<gene>
    <name evidence="8" type="primary">mntP</name>
    <name evidence="9" type="ORF">D4Z93_11595</name>
</gene>
<evidence type="ECO:0000256" key="5">
    <source>
        <dbReference type="ARBA" id="ARBA00023065"/>
    </source>
</evidence>
<dbReference type="OrthoDB" id="1679700at2"/>
<dbReference type="AlphaFoldDB" id="A0A386H6C8"/>
<keyword evidence="4 8" id="KW-1133">Transmembrane helix</keyword>
<keyword evidence="10" id="KW-1185">Reference proteome</keyword>
<evidence type="ECO:0000256" key="3">
    <source>
        <dbReference type="ARBA" id="ARBA00022692"/>
    </source>
</evidence>
<comment type="function">
    <text evidence="8">Probably functions as a manganese efflux pump.</text>
</comment>
<reference evidence="9 10" key="1">
    <citation type="journal article" date="2019" name="Int. J. Syst. Evol. Microbiol.">
        <title>Clostridium fermenticellae sp. nov., isolated from the mud in a fermentation cellar for the production of the Chinese liquor, baijiu.</title>
        <authorList>
            <person name="Xu P.X."/>
            <person name="Chai L.J."/>
            <person name="Qiu T."/>
            <person name="Zhang X.J."/>
            <person name="Lu Z.M."/>
            <person name="Xiao C."/>
            <person name="Wang S.T."/>
            <person name="Shen C.H."/>
            <person name="Shi J.S."/>
            <person name="Xu Z.H."/>
        </authorList>
    </citation>
    <scope>NUCLEOTIDE SEQUENCE [LARGE SCALE GENOMIC DNA]</scope>
    <source>
        <strain evidence="9 10">JN500901</strain>
    </source>
</reference>
<comment type="similarity">
    <text evidence="8">Belongs to the MntP (TC 9.B.29) family.</text>
</comment>
<keyword evidence="3 8" id="KW-0812">Transmembrane</keyword>
<feature type="transmembrane region" description="Helical" evidence="8">
    <location>
        <begin position="6"/>
        <end position="26"/>
    </location>
</feature>
<evidence type="ECO:0000256" key="4">
    <source>
        <dbReference type="ARBA" id="ARBA00022989"/>
    </source>
</evidence>
<name>A0A386H6C8_9CLOT</name>
<proteinExistence type="inferred from homology"/>
<dbReference type="EMBL" id="CP032416">
    <property type="protein sequence ID" value="AYD41128.1"/>
    <property type="molecule type" value="Genomic_DNA"/>
</dbReference>
<evidence type="ECO:0000313" key="9">
    <source>
        <dbReference type="EMBL" id="AYD41128.1"/>
    </source>
</evidence>
<dbReference type="GO" id="GO:0005384">
    <property type="term" value="F:manganese ion transmembrane transporter activity"/>
    <property type="evidence" value="ECO:0007669"/>
    <property type="project" value="UniProtKB-UniRule"/>
</dbReference>
<dbReference type="KEGG" id="cfer:D4Z93_11595"/>
<feature type="transmembrane region" description="Helical" evidence="8">
    <location>
        <begin position="133"/>
        <end position="152"/>
    </location>
</feature>
<dbReference type="PANTHER" id="PTHR35529">
    <property type="entry name" value="MANGANESE EFFLUX PUMP MNTP-RELATED"/>
    <property type="match status" value="1"/>
</dbReference>
<protein>
    <recommendedName>
        <fullName evidence="8">Putative manganese efflux pump MntP</fullName>
    </recommendedName>
</protein>
<evidence type="ECO:0000256" key="6">
    <source>
        <dbReference type="ARBA" id="ARBA00023136"/>
    </source>
</evidence>
<sequence length="183" mass="20427">MNFQSLFLIALALSLDAFGVALAIGFSHDIDIKYKIKFILSFGIFQFLFSFIGSYIGILFNKYVTSIPQIIGGMLIVIVGIMMLKEGHEKRNKSILVKPEMFVILGISVSIDAAVIGFTMFNNISNNFIILKYTMFIGIVTLIMSSIAFLIARFLKRIEILSKYADYVGGAILILFGLKMILL</sequence>
<evidence type="ECO:0000256" key="7">
    <source>
        <dbReference type="ARBA" id="ARBA00023211"/>
    </source>
</evidence>
<feature type="transmembrane region" description="Helical" evidence="8">
    <location>
        <begin position="164"/>
        <end position="182"/>
    </location>
</feature>
<dbReference type="Proteomes" id="UP000266301">
    <property type="component" value="Chromosome"/>
</dbReference>
<dbReference type="InterPro" id="IPR003810">
    <property type="entry name" value="Mntp/YtaF"/>
</dbReference>
<keyword evidence="5 8" id="KW-0406">Ion transport</keyword>
<dbReference type="GO" id="GO:0005886">
    <property type="term" value="C:plasma membrane"/>
    <property type="evidence" value="ECO:0007669"/>
    <property type="project" value="UniProtKB-SubCell"/>
</dbReference>
<comment type="subcellular location">
    <subcellularLocation>
        <location evidence="8">Cell membrane</location>
        <topology evidence="8">Multi-pass membrane protein</topology>
    </subcellularLocation>
</comment>
<keyword evidence="7 8" id="KW-0464">Manganese</keyword>
<feature type="transmembrane region" description="Helical" evidence="8">
    <location>
        <begin position="96"/>
        <end position="121"/>
    </location>
</feature>
<keyword evidence="1 8" id="KW-0813">Transport</keyword>
<evidence type="ECO:0000313" key="10">
    <source>
        <dbReference type="Proteomes" id="UP000266301"/>
    </source>
</evidence>
<feature type="transmembrane region" description="Helical" evidence="8">
    <location>
        <begin position="66"/>
        <end position="84"/>
    </location>
</feature>
<keyword evidence="2 8" id="KW-1003">Cell membrane</keyword>
<evidence type="ECO:0000256" key="8">
    <source>
        <dbReference type="HAMAP-Rule" id="MF_01521"/>
    </source>
</evidence>
<dbReference type="RefSeq" id="WP_119973703.1">
    <property type="nucleotide sequence ID" value="NZ_CP032416.1"/>
</dbReference>
<dbReference type="HAMAP" id="MF_01521">
    <property type="entry name" value="MntP_pump"/>
    <property type="match status" value="1"/>
</dbReference>
<evidence type="ECO:0000256" key="1">
    <source>
        <dbReference type="ARBA" id="ARBA00022448"/>
    </source>
</evidence>